<proteinExistence type="predicted"/>
<evidence type="ECO:0000313" key="4">
    <source>
        <dbReference type="Proteomes" id="UP000694005"/>
    </source>
</evidence>
<name>A0A8D9GIY8_BRACM</name>
<evidence type="ECO:0000256" key="1">
    <source>
        <dbReference type="SAM" id="MobiDB-lite"/>
    </source>
</evidence>
<sequence length="161" mass="17260">METSRKRSSSGLLSRSSDSVAGAEEEAAEEEAGTCHRLRSPWVVKFERGSLGGNVAGESVEEGDSDEKIEPDHLLVLVHGILARHAVAVLYSAAVSQASDGAALSNSGNSHLPRGSLAGLEQMNFITLATPHLGVRTESRFYPFPVIIIGTRQLFSMMLKR</sequence>
<dbReference type="Proteomes" id="UP000694005">
    <property type="component" value="Chromosome A03"/>
</dbReference>
<feature type="compositionally biased region" description="Low complexity" evidence="1">
    <location>
        <begin position="9"/>
        <end position="22"/>
    </location>
</feature>
<feature type="compositionally biased region" description="Acidic residues" evidence="1">
    <location>
        <begin position="23"/>
        <end position="32"/>
    </location>
</feature>
<dbReference type="InterPro" id="IPR007751">
    <property type="entry name" value="DUF676_lipase-like"/>
</dbReference>
<reference evidence="3 4" key="1">
    <citation type="submission" date="2021-07" db="EMBL/GenBank/DDBJ databases">
        <authorList>
            <consortium name="Genoscope - CEA"/>
            <person name="William W."/>
        </authorList>
    </citation>
    <scope>NUCLEOTIDE SEQUENCE [LARGE SCALE GENOMIC DNA]</scope>
</reference>
<organism evidence="3 4">
    <name type="scientific">Brassica campestris</name>
    <name type="common">Field mustard</name>
    <dbReference type="NCBI Taxonomy" id="3711"/>
    <lineage>
        <taxon>Eukaryota</taxon>
        <taxon>Viridiplantae</taxon>
        <taxon>Streptophyta</taxon>
        <taxon>Embryophyta</taxon>
        <taxon>Tracheophyta</taxon>
        <taxon>Spermatophyta</taxon>
        <taxon>Magnoliopsida</taxon>
        <taxon>eudicotyledons</taxon>
        <taxon>Gunneridae</taxon>
        <taxon>Pentapetalae</taxon>
        <taxon>rosids</taxon>
        <taxon>malvids</taxon>
        <taxon>Brassicales</taxon>
        <taxon>Brassicaceae</taxon>
        <taxon>Brassiceae</taxon>
        <taxon>Brassica</taxon>
    </lineage>
</organism>
<gene>
    <name evidence="3" type="ORF">BRAPAZ1V2_A03P28650.2</name>
</gene>
<dbReference type="EMBL" id="LS974619">
    <property type="protein sequence ID" value="CAG7881522.1"/>
    <property type="molecule type" value="Genomic_DNA"/>
</dbReference>
<dbReference type="AlphaFoldDB" id="A0A8D9GIY8"/>
<feature type="region of interest" description="Disordered" evidence="1">
    <location>
        <begin position="1"/>
        <end position="34"/>
    </location>
</feature>
<evidence type="ECO:0000259" key="2">
    <source>
        <dbReference type="Pfam" id="PF05057"/>
    </source>
</evidence>
<feature type="domain" description="DUF676" evidence="2">
    <location>
        <begin position="80"/>
        <end position="141"/>
    </location>
</feature>
<dbReference type="Gramene" id="A03p28650.2_BraZ1">
    <property type="protein sequence ID" value="A03p28650.2_BraZ1.CDS"/>
    <property type="gene ID" value="A03g28650.2_BraZ1"/>
</dbReference>
<accession>A0A8D9GIY8</accession>
<protein>
    <recommendedName>
        <fullName evidence="2">DUF676 domain-containing protein</fullName>
    </recommendedName>
</protein>
<evidence type="ECO:0000313" key="3">
    <source>
        <dbReference type="EMBL" id="CAG7881522.1"/>
    </source>
</evidence>
<dbReference type="Pfam" id="PF05057">
    <property type="entry name" value="DUF676"/>
    <property type="match status" value="1"/>
</dbReference>